<dbReference type="AlphaFoldDB" id="A0AAD0TS71"/>
<name>A0AAD0TS71_9LACO</name>
<dbReference type="EMBL" id="BDOR01000006">
    <property type="protein sequence ID" value="GBF01914.1"/>
    <property type="molecule type" value="Genomic_DNA"/>
</dbReference>
<evidence type="ECO:0000256" key="1">
    <source>
        <dbReference type="ARBA" id="ARBA00022801"/>
    </source>
</evidence>
<dbReference type="PIRSF" id="PIRSF000709">
    <property type="entry name" value="6PFK_2-Ptase"/>
    <property type="match status" value="1"/>
</dbReference>
<dbReference type="Proteomes" id="UP000236162">
    <property type="component" value="Unassembled WGS sequence"/>
</dbReference>
<dbReference type="GO" id="GO:0043456">
    <property type="term" value="P:regulation of pentose-phosphate shunt"/>
    <property type="evidence" value="ECO:0007669"/>
    <property type="project" value="TreeGrafter"/>
</dbReference>
<dbReference type="GO" id="GO:0045820">
    <property type="term" value="P:negative regulation of glycolytic process"/>
    <property type="evidence" value="ECO:0007669"/>
    <property type="project" value="TreeGrafter"/>
</dbReference>
<reference evidence="5 6" key="1">
    <citation type="submission" date="2017-04" db="EMBL/GenBank/DDBJ databases">
        <title>In vitro and in silico characterization of Lactobacillus paraplantarum D2-1, a starter culture for soymilk fermentation.</title>
        <authorList>
            <person name="Endo A."/>
            <person name="Sasaki F."/>
            <person name="Maeno S."/>
            <person name="Kanesaki Y."/>
            <person name="Kubota E."/>
            <person name="Torres G.A."/>
            <person name="Tomita S."/>
            <person name="Nakagawa J."/>
        </authorList>
    </citation>
    <scope>NUCLEOTIDE SEQUENCE [LARGE SCALE GENOMIC DNA]</scope>
    <source>
        <strain evidence="5 6">D2-1</strain>
    </source>
</reference>
<feature type="binding site" evidence="3">
    <location>
        <begin position="10"/>
        <end position="17"/>
    </location>
    <ligand>
        <name>substrate</name>
    </ligand>
</feature>
<sequence length="224" mass="25241">MKSITLSLIRHGETYFNIFHEFQGWSDTPLTPTGVTQIHQLAHQLRSLPITAVYASDVTRARQTATILCHDATWPITTIHFRSALREHFYGRFEGQKMTTVWEPIAQAHGCQTYEDLVTQYGVDQTQDWLSAADPSHLTETSQAFWARFLPGLAAIMAEQPDQAHVLLISHSSIIRSLVARYAPSQLDPITPENGKLTQLTLNQTVAGKLSIQIKTYNQTRLNN</sequence>
<dbReference type="CDD" id="cd07067">
    <property type="entry name" value="HP_PGM_like"/>
    <property type="match status" value="1"/>
</dbReference>
<dbReference type="GO" id="GO:0004331">
    <property type="term" value="F:fructose-2,6-bisphosphate 2-phosphatase activity"/>
    <property type="evidence" value="ECO:0007669"/>
    <property type="project" value="TreeGrafter"/>
</dbReference>
<evidence type="ECO:0000256" key="3">
    <source>
        <dbReference type="PIRSR" id="PIRSR613078-2"/>
    </source>
</evidence>
<evidence type="ECO:0000313" key="7">
    <source>
        <dbReference type="Proteomes" id="UP000277896"/>
    </source>
</evidence>
<feature type="active site" description="Proton donor/acceptor" evidence="2">
    <location>
        <position position="87"/>
    </location>
</feature>
<evidence type="ECO:0000256" key="2">
    <source>
        <dbReference type="PIRSR" id="PIRSR613078-1"/>
    </source>
</evidence>
<dbReference type="SMART" id="SM00855">
    <property type="entry name" value="PGAM"/>
    <property type="match status" value="1"/>
</dbReference>
<evidence type="ECO:0000313" key="6">
    <source>
        <dbReference type="Proteomes" id="UP000236162"/>
    </source>
</evidence>
<dbReference type="InterPro" id="IPR013078">
    <property type="entry name" value="His_Pase_superF_clade-1"/>
</dbReference>
<gene>
    <name evidence="5" type="primary">gpmB_6</name>
    <name evidence="4" type="ORF">LP667_12890</name>
    <name evidence="5" type="ORF">LPPLD21_01446</name>
</gene>
<proteinExistence type="predicted"/>
<dbReference type="InterPro" id="IPR051695">
    <property type="entry name" value="Phosphoglycerate_Mutase"/>
</dbReference>
<keyword evidence="1" id="KW-0378">Hydrolase</keyword>
<dbReference type="PANTHER" id="PTHR46517:SF1">
    <property type="entry name" value="FRUCTOSE-2,6-BISPHOSPHATASE TIGAR"/>
    <property type="match status" value="1"/>
</dbReference>
<organism evidence="4 7">
    <name type="scientific">Lactiplantibacillus paraplantarum</name>
    <dbReference type="NCBI Taxonomy" id="60520"/>
    <lineage>
        <taxon>Bacteria</taxon>
        <taxon>Bacillati</taxon>
        <taxon>Bacillota</taxon>
        <taxon>Bacilli</taxon>
        <taxon>Lactobacillales</taxon>
        <taxon>Lactobacillaceae</taxon>
        <taxon>Lactiplantibacillus</taxon>
    </lineage>
</organism>
<accession>A0AAD0TS71</accession>
<feature type="binding site" evidence="3">
    <location>
        <position position="60"/>
    </location>
    <ligand>
        <name>substrate</name>
    </ligand>
</feature>
<feature type="binding site" evidence="3">
    <location>
        <begin position="87"/>
        <end position="90"/>
    </location>
    <ligand>
        <name>substrate</name>
    </ligand>
</feature>
<dbReference type="EMBL" id="CP032744">
    <property type="protein sequence ID" value="AYJ39632.1"/>
    <property type="molecule type" value="Genomic_DNA"/>
</dbReference>
<dbReference type="Gene3D" id="3.40.50.1240">
    <property type="entry name" value="Phosphoglycerate mutase-like"/>
    <property type="match status" value="1"/>
</dbReference>
<dbReference type="Proteomes" id="UP000277896">
    <property type="component" value="Chromosome"/>
</dbReference>
<reference evidence="4 7" key="2">
    <citation type="submission" date="2018-10" db="EMBL/GenBank/DDBJ databases">
        <title>Genome seuquencing of Lactobacillus species.</title>
        <authorList>
            <person name="Baek C."/>
            <person name="Yi H."/>
        </authorList>
    </citation>
    <scope>NUCLEOTIDE SEQUENCE [LARGE SCALE GENOMIC DNA]</scope>
    <source>
        <strain evidence="4 7">DSM 10667</strain>
    </source>
</reference>
<evidence type="ECO:0000313" key="4">
    <source>
        <dbReference type="EMBL" id="AYJ39632.1"/>
    </source>
</evidence>
<dbReference type="SUPFAM" id="SSF53254">
    <property type="entry name" value="Phosphoglycerate mutase-like"/>
    <property type="match status" value="1"/>
</dbReference>
<dbReference type="GO" id="GO:0005829">
    <property type="term" value="C:cytosol"/>
    <property type="evidence" value="ECO:0007669"/>
    <property type="project" value="TreeGrafter"/>
</dbReference>
<feature type="active site" description="Tele-phosphohistidine intermediate" evidence="2">
    <location>
        <position position="11"/>
    </location>
</feature>
<dbReference type="InterPro" id="IPR029033">
    <property type="entry name" value="His_PPase_superfam"/>
</dbReference>
<dbReference type="RefSeq" id="WP_021730058.1">
    <property type="nucleotide sequence ID" value="NZ_AVAI01000006.1"/>
</dbReference>
<protein>
    <submittedName>
        <fullName evidence="4">Histidine phosphatase family protein</fullName>
    </submittedName>
    <submittedName>
        <fullName evidence="5">Phosphoglycerate mutase</fullName>
    </submittedName>
</protein>
<evidence type="ECO:0000313" key="5">
    <source>
        <dbReference type="EMBL" id="GBF01914.1"/>
    </source>
</evidence>
<keyword evidence="6" id="KW-1185">Reference proteome</keyword>
<dbReference type="Pfam" id="PF00300">
    <property type="entry name" value="His_Phos_1"/>
    <property type="match status" value="1"/>
</dbReference>
<dbReference type="PANTHER" id="PTHR46517">
    <property type="entry name" value="FRUCTOSE-2,6-BISPHOSPHATASE TIGAR"/>
    <property type="match status" value="1"/>
</dbReference>